<dbReference type="SUPFAM" id="SSF51905">
    <property type="entry name" value="FAD/NAD(P)-binding domain"/>
    <property type="match status" value="1"/>
</dbReference>
<accession>A0A9P9GYJ4</accession>
<name>A0A9P9GYJ4_FUSRE</name>
<dbReference type="CDD" id="cd02979">
    <property type="entry name" value="PHOX_C"/>
    <property type="match status" value="1"/>
</dbReference>
<dbReference type="Pfam" id="PF01494">
    <property type="entry name" value="FAD_binding_3"/>
    <property type="match status" value="2"/>
</dbReference>
<dbReference type="Gene3D" id="3.50.50.60">
    <property type="entry name" value="FAD/NAD(P)-binding domain"/>
    <property type="match status" value="1"/>
</dbReference>
<dbReference type="Pfam" id="PF07976">
    <property type="entry name" value="Phe_hydrox_dim"/>
    <property type="match status" value="1"/>
</dbReference>
<dbReference type="Proteomes" id="UP000720189">
    <property type="component" value="Unassembled WGS sequence"/>
</dbReference>
<dbReference type="PANTHER" id="PTHR43004:SF20">
    <property type="entry name" value="2-MONOOXYGENASE, PUTATIVE (AFU_ORTHOLOGUE AFUA_1G13660)-RELATED"/>
    <property type="match status" value="1"/>
</dbReference>
<dbReference type="GeneID" id="70225712"/>
<keyword evidence="3" id="KW-0274">FAD</keyword>
<evidence type="ECO:0000256" key="2">
    <source>
        <dbReference type="ARBA" id="ARBA00022630"/>
    </source>
</evidence>
<evidence type="ECO:0000313" key="9">
    <source>
        <dbReference type="Proteomes" id="UP000720189"/>
    </source>
</evidence>
<evidence type="ECO:0000256" key="1">
    <source>
        <dbReference type="ARBA" id="ARBA00007801"/>
    </source>
</evidence>
<dbReference type="Gene3D" id="3.40.30.20">
    <property type="match status" value="1"/>
</dbReference>
<proteinExistence type="inferred from homology"/>
<dbReference type="EMBL" id="JAGMUX010000010">
    <property type="protein sequence ID" value="KAH7247576.1"/>
    <property type="molecule type" value="Genomic_DNA"/>
</dbReference>
<dbReference type="InterPro" id="IPR036249">
    <property type="entry name" value="Thioredoxin-like_sf"/>
</dbReference>
<evidence type="ECO:0000256" key="3">
    <source>
        <dbReference type="ARBA" id="ARBA00022827"/>
    </source>
</evidence>
<dbReference type="PRINTS" id="PR00420">
    <property type="entry name" value="RNGMNOXGNASE"/>
</dbReference>
<dbReference type="InterPro" id="IPR050641">
    <property type="entry name" value="RIFMO-like"/>
</dbReference>
<sequence length="672" mass="75951">MSSQDVSKVDVLIIGAGPSGLMLATWMARMGVSTRIVDKRFDRVNSGYDHLQQADGLQSRTFEIFDSLGFGQDIWHEANHMLEIRFWLQILLTTVKNPDENQNLYRSDKIVDTKPGLSRFQQATLHQARIEDYLLKYIEKYSDIKVEYGIMPESLTIDPEMVEDDDYPISVTLQSRPKPTSESSVSSDSGVADIPNGLHRSNLTADTTDALLQDAQKAQDTSTEKILAKYVVGCDGAHSWTRRQIGSVMEGDHTDYIWGVLDIIPITDFPDIRYRCAIHSTSGSMMVIPRENKYVRLYIQVTEADENGKAIDRFKITPENLAQAANKILHPYKLSYKHCHWWTAYRIGQRVGSKFSANERVFLAGDAVHTHSPKAGQGMNISMHDTYNLGWKLASVVKGWTNRSLLKTYDTERKQIAQELIEFDQKFSRLFSGRPAKDILDKEGIDLKTFKEVFEKGNLFASGCAVDYASSLIVAKPGLATENRMPPIVGKQALAPNIPIGMRIPSHNVLNQSDARPWHLQELLPSDGKWRIIVFAGDVLDKSQFARLSALAEKLSSRDSFMNRHIIKDDGAVSSFLEVLTIHSSSRDEVELLSLPDIFHPFSEEYGWDYNKAYVDDESYHEGHGQAYKNYGIDAKRGCVIVIRPDQYVSWIGELEDIDDMNRFFGGIFRSG</sequence>
<keyword evidence="9" id="KW-1185">Reference proteome</keyword>
<dbReference type="GO" id="GO:0071949">
    <property type="term" value="F:FAD binding"/>
    <property type="evidence" value="ECO:0007669"/>
    <property type="project" value="InterPro"/>
</dbReference>
<evidence type="ECO:0000256" key="4">
    <source>
        <dbReference type="ARBA" id="ARBA00023002"/>
    </source>
</evidence>
<evidence type="ECO:0000259" key="7">
    <source>
        <dbReference type="Pfam" id="PF07976"/>
    </source>
</evidence>
<dbReference type="SUPFAM" id="SSF54373">
    <property type="entry name" value="FAD-linked reductases, C-terminal domain"/>
    <property type="match status" value="1"/>
</dbReference>
<evidence type="ECO:0000313" key="8">
    <source>
        <dbReference type="EMBL" id="KAH7247576.1"/>
    </source>
</evidence>
<feature type="domain" description="FAD-binding" evidence="6">
    <location>
        <begin position="8"/>
        <end position="147"/>
    </location>
</feature>
<organism evidence="8 9">
    <name type="scientific">Fusarium redolens</name>
    <dbReference type="NCBI Taxonomy" id="48865"/>
    <lineage>
        <taxon>Eukaryota</taxon>
        <taxon>Fungi</taxon>
        <taxon>Dikarya</taxon>
        <taxon>Ascomycota</taxon>
        <taxon>Pezizomycotina</taxon>
        <taxon>Sordariomycetes</taxon>
        <taxon>Hypocreomycetidae</taxon>
        <taxon>Hypocreales</taxon>
        <taxon>Nectriaceae</taxon>
        <taxon>Fusarium</taxon>
        <taxon>Fusarium redolens species complex</taxon>
    </lineage>
</organism>
<feature type="region of interest" description="Disordered" evidence="5">
    <location>
        <begin position="172"/>
        <end position="199"/>
    </location>
</feature>
<gene>
    <name evidence="8" type="ORF">BKA55DRAFT_595167</name>
</gene>
<reference evidence="8" key="1">
    <citation type="journal article" date="2021" name="Nat. Commun.">
        <title>Genetic determinants of endophytism in the Arabidopsis root mycobiome.</title>
        <authorList>
            <person name="Mesny F."/>
            <person name="Miyauchi S."/>
            <person name="Thiergart T."/>
            <person name="Pickel B."/>
            <person name="Atanasova L."/>
            <person name="Karlsson M."/>
            <person name="Huettel B."/>
            <person name="Barry K.W."/>
            <person name="Haridas S."/>
            <person name="Chen C."/>
            <person name="Bauer D."/>
            <person name="Andreopoulos W."/>
            <person name="Pangilinan J."/>
            <person name="LaButti K."/>
            <person name="Riley R."/>
            <person name="Lipzen A."/>
            <person name="Clum A."/>
            <person name="Drula E."/>
            <person name="Henrissat B."/>
            <person name="Kohler A."/>
            <person name="Grigoriev I.V."/>
            <person name="Martin F.M."/>
            <person name="Hacquard S."/>
        </authorList>
    </citation>
    <scope>NUCLEOTIDE SEQUENCE</scope>
    <source>
        <strain evidence="8">MPI-CAGE-AT-0023</strain>
    </source>
</reference>
<protein>
    <submittedName>
        <fullName evidence="8">FAD binding domain-containing protein</fullName>
    </submittedName>
</protein>
<dbReference type="GO" id="GO:0016709">
    <property type="term" value="F:oxidoreductase activity, acting on paired donors, with incorporation or reduction of molecular oxygen, NAD(P)H as one donor, and incorporation of one atom of oxygen"/>
    <property type="evidence" value="ECO:0007669"/>
    <property type="project" value="UniProtKB-ARBA"/>
</dbReference>
<feature type="domain" description="Phenol hydroxylase-like C-terminal dimerisation" evidence="7">
    <location>
        <begin position="466"/>
        <end position="669"/>
    </location>
</feature>
<comment type="similarity">
    <text evidence="1">Belongs to the PheA/TfdB FAD monooxygenase family.</text>
</comment>
<evidence type="ECO:0000259" key="6">
    <source>
        <dbReference type="Pfam" id="PF01494"/>
    </source>
</evidence>
<comment type="caution">
    <text evidence="8">The sequence shown here is derived from an EMBL/GenBank/DDBJ whole genome shotgun (WGS) entry which is preliminary data.</text>
</comment>
<dbReference type="OrthoDB" id="1716816at2759"/>
<dbReference type="InterPro" id="IPR038220">
    <property type="entry name" value="PHOX_C_sf"/>
</dbReference>
<dbReference type="AlphaFoldDB" id="A0A9P9GYJ4"/>
<dbReference type="SUPFAM" id="SSF52833">
    <property type="entry name" value="Thioredoxin-like"/>
    <property type="match status" value="1"/>
</dbReference>
<evidence type="ECO:0000256" key="5">
    <source>
        <dbReference type="SAM" id="MobiDB-lite"/>
    </source>
</evidence>
<dbReference type="InterPro" id="IPR002938">
    <property type="entry name" value="FAD-bd"/>
</dbReference>
<keyword evidence="4" id="KW-0560">Oxidoreductase</keyword>
<keyword evidence="2" id="KW-0285">Flavoprotein</keyword>
<dbReference type="RefSeq" id="XP_046048159.1">
    <property type="nucleotide sequence ID" value="XM_046195758.1"/>
</dbReference>
<feature type="domain" description="FAD-binding" evidence="6">
    <location>
        <begin position="217"/>
        <end position="423"/>
    </location>
</feature>
<dbReference type="PANTHER" id="PTHR43004">
    <property type="entry name" value="TRK SYSTEM POTASSIUM UPTAKE PROTEIN"/>
    <property type="match status" value="1"/>
</dbReference>
<dbReference type="InterPro" id="IPR012941">
    <property type="entry name" value="Phe_hydrox_C_dim_dom"/>
</dbReference>
<dbReference type="InterPro" id="IPR036188">
    <property type="entry name" value="FAD/NAD-bd_sf"/>
</dbReference>
<dbReference type="Gene3D" id="3.30.9.10">
    <property type="entry name" value="D-Amino Acid Oxidase, subunit A, domain 2"/>
    <property type="match status" value="1"/>
</dbReference>